<keyword evidence="5" id="KW-1185">Reference proteome</keyword>
<feature type="region of interest" description="Disordered" evidence="2">
    <location>
        <begin position="98"/>
        <end position="137"/>
    </location>
</feature>
<protein>
    <recommendedName>
        <fullName evidence="3">YCII-related domain-containing protein</fullName>
    </recommendedName>
</protein>
<reference evidence="5" key="1">
    <citation type="journal article" date="2019" name="Int. J. Syst. Evol. Microbiol.">
        <title>The Global Catalogue of Microorganisms (GCM) 10K type strain sequencing project: providing services to taxonomists for standard genome sequencing and annotation.</title>
        <authorList>
            <consortium name="The Broad Institute Genomics Platform"/>
            <consortium name="The Broad Institute Genome Sequencing Center for Infectious Disease"/>
            <person name="Wu L."/>
            <person name="Ma J."/>
        </authorList>
    </citation>
    <scope>NUCLEOTIDE SEQUENCE [LARGE SCALE GENOMIC DNA]</scope>
    <source>
        <strain evidence="5">JCM 17938</strain>
    </source>
</reference>
<dbReference type="Pfam" id="PF03795">
    <property type="entry name" value="YCII"/>
    <property type="match status" value="1"/>
</dbReference>
<feature type="domain" description="YCII-related" evidence="3">
    <location>
        <begin position="4"/>
        <end position="110"/>
    </location>
</feature>
<name>A0ABP8TDL1_9ACTN</name>
<dbReference type="EMBL" id="BAABHJ010000001">
    <property type="protein sequence ID" value="GAA4600827.1"/>
    <property type="molecule type" value="Genomic_DNA"/>
</dbReference>
<dbReference type="RefSeq" id="WP_345346413.1">
    <property type="nucleotide sequence ID" value="NZ_BAABHJ010000001.1"/>
</dbReference>
<evidence type="ECO:0000256" key="2">
    <source>
        <dbReference type="SAM" id="MobiDB-lite"/>
    </source>
</evidence>
<dbReference type="InterPro" id="IPR005545">
    <property type="entry name" value="YCII"/>
</dbReference>
<evidence type="ECO:0000313" key="4">
    <source>
        <dbReference type="EMBL" id="GAA4600827.1"/>
    </source>
</evidence>
<dbReference type="Gene3D" id="3.30.70.1060">
    <property type="entry name" value="Dimeric alpha+beta barrel"/>
    <property type="match status" value="1"/>
</dbReference>
<gene>
    <name evidence="4" type="ORF">GCM10023195_01270</name>
</gene>
<comment type="caution">
    <text evidence="4">The sequence shown here is derived from an EMBL/GenBank/DDBJ whole genome shotgun (WGS) entry which is preliminary data.</text>
</comment>
<dbReference type="InterPro" id="IPR011008">
    <property type="entry name" value="Dimeric_a/b-barrel"/>
</dbReference>
<dbReference type="SUPFAM" id="SSF54909">
    <property type="entry name" value="Dimeric alpha+beta barrel"/>
    <property type="match status" value="1"/>
</dbReference>
<organism evidence="4 5">
    <name type="scientific">Actinoallomurus liliacearum</name>
    <dbReference type="NCBI Taxonomy" id="1080073"/>
    <lineage>
        <taxon>Bacteria</taxon>
        <taxon>Bacillati</taxon>
        <taxon>Actinomycetota</taxon>
        <taxon>Actinomycetes</taxon>
        <taxon>Streptosporangiales</taxon>
        <taxon>Thermomonosporaceae</taxon>
        <taxon>Actinoallomurus</taxon>
    </lineage>
</organism>
<evidence type="ECO:0000313" key="5">
    <source>
        <dbReference type="Proteomes" id="UP001500212"/>
    </source>
</evidence>
<dbReference type="PANTHER" id="PTHR35174:SF3">
    <property type="entry name" value="BLL7171 PROTEIN"/>
    <property type="match status" value="1"/>
</dbReference>
<evidence type="ECO:0000259" key="3">
    <source>
        <dbReference type="Pfam" id="PF03795"/>
    </source>
</evidence>
<sequence>MPEYMLLLYQAETEEEQDRWADMPEWLAVTESLRKAGLLVANSPLHPVASATTVRVRGGETELTDGPFAVTKEFLAGYYVLSCADLDEALRHAARMPTARHGSVEVRPLMSASEIPVSDRTGPVNRTGRKRAGTDGG</sequence>
<dbReference type="Proteomes" id="UP001500212">
    <property type="component" value="Unassembled WGS sequence"/>
</dbReference>
<evidence type="ECO:0000256" key="1">
    <source>
        <dbReference type="ARBA" id="ARBA00007689"/>
    </source>
</evidence>
<comment type="similarity">
    <text evidence="1">Belongs to the YciI family.</text>
</comment>
<accession>A0ABP8TDL1</accession>
<proteinExistence type="inferred from homology"/>
<dbReference type="PANTHER" id="PTHR35174">
    <property type="entry name" value="BLL7171 PROTEIN-RELATED"/>
    <property type="match status" value="1"/>
</dbReference>